<dbReference type="GO" id="GO:0016787">
    <property type="term" value="F:hydrolase activity"/>
    <property type="evidence" value="ECO:0007669"/>
    <property type="project" value="UniProtKB-KW"/>
</dbReference>
<dbReference type="PANTHER" id="PTHR22946">
    <property type="entry name" value="DIENELACTONE HYDROLASE DOMAIN-CONTAINING PROTEIN-RELATED"/>
    <property type="match status" value="1"/>
</dbReference>
<reference evidence="4 5" key="1">
    <citation type="journal article" date="2019" name="Int. J. Syst. Evol. Microbiol.">
        <title>The Global Catalogue of Microorganisms (GCM) 10K type strain sequencing project: providing services to taxonomists for standard genome sequencing and annotation.</title>
        <authorList>
            <consortium name="The Broad Institute Genomics Platform"/>
            <consortium name="The Broad Institute Genome Sequencing Center for Infectious Disease"/>
            <person name="Wu L."/>
            <person name="Ma J."/>
        </authorList>
    </citation>
    <scope>NUCLEOTIDE SEQUENCE [LARGE SCALE GENOMIC DNA]</scope>
    <source>
        <strain evidence="4 5">JCM 14718</strain>
    </source>
</reference>
<dbReference type="Proteomes" id="UP001500618">
    <property type="component" value="Unassembled WGS sequence"/>
</dbReference>
<feature type="domain" description="Xaa-Pro dipeptidyl-peptidase-like" evidence="3">
    <location>
        <begin position="20"/>
        <end position="138"/>
    </location>
</feature>
<proteinExistence type="inferred from homology"/>
<dbReference type="RefSeq" id="WP_344313670.1">
    <property type="nucleotide sequence ID" value="NZ_BAAANY010000026.1"/>
</dbReference>
<evidence type="ECO:0000256" key="1">
    <source>
        <dbReference type="ARBA" id="ARBA00008645"/>
    </source>
</evidence>
<dbReference type="PANTHER" id="PTHR22946:SF9">
    <property type="entry name" value="POLYKETIDE TRANSFERASE AF380"/>
    <property type="match status" value="1"/>
</dbReference>
<dbReference type="Gene3D" id="3.40.50.1820">
    <property type="entry name" value="alpha/beta hydrolase"/>
    <property type="match status" value="1"/>
</dbReference>
<evidence type="ECO:0000313" key="5">
    <source>
        <dbReference type="Proteomes" id="UP001500618"/>
    </source>
</evidence>
<name>A0ABN2IDM3_9ACTN</name>
<evidence type="ECO:0000259" key="3">
    <source>
        <dbReference type="Pfam" id="PF02129"/>
    </source>
</evidence>
<dbReference type="InterPro" id="IPR050261">
    <property type="entry name" value="FrsA_esterase"/>
</dbReference>
<sequence>MTREDRVFISADSRCAAWFYPPPAEPAPCVVLAHGFGATREAGLDAYARRFAAAGLAVLVFDYRNFGASGGKPRQVLDIRSQLQDWTAAVAYARKLPEVDAGRIALWGSSFSGGHVVTTAAHDPAIAAVIAQVPYLGLVRRRRLPQARIIRLALTSIRDNLRALRHSSRPLLIPIIGEPGSKALLQGSHALAQFHELLPPDAHWVNEVAARVVIRLPSYRPVSVANQVRCPIFYCSCSKDKITPAALVATAAAASPQGWLAEYEGEHFEVYSGHLFDRVVDDQVQFLQEHLSAAPTNGPVKNR</sequence>
<dbReference type="Pfam" id="PF02129">
    <property type="entry name" value="Peptidase_S15"/>
    <property type="match status" value="1"/>
</dbReference>
<evidence type="ECO:0000256" key="2">
    <source>
        <dbReference type="ARBA" id="ARBA00022801"/>
    </source>
</evidence>
<dbReference type="InterPro" id="IPR029058">
    <property type="entry name" value="AB_hydrolase_fold"/>
</dbReference>
<dbReference type="EMBL" id="BAAANY010000026">
    <property type="protein sequence ID" value="GAA1702967.1"/>
    <property type="molecule type" value="Genomic_DNA"/>
</dbReference>
<comment type="caution">
    <text evidence="4">The sequence shown here is derived from an EMBL/GenBank/DDBJ whole genome shotgun (WGS) entry which is preliminary data.</text>
</comment>
<accession>A0ABN2IDM3</accession>
<gene>
    <name evidence="4" type="ORF">GCM10009765_60460</name>
</gene>
<organism evidence="4 5">
    <name type="scientific">Fodinicola feengrottensis</name>
    <dbReference type="NCBI Taxonomy" id="435914"/>
    <lineage>
        <taxon>Bacteria</taxon>
        <taxon>Bacillati</taxon>
        <taxon>Actinomycetota</taxon>
        <taxon>Actinomycetes</taxon>
        <taxon>Mycobacteriales</taxon>
        <taxon>Fodinicola</taxon>
    </lineage>
</organism>
<protein>
    <submittedName>
        <fullName evidence="4">Alpha/beta fold hydrolase</fullName>
    </submittedName>
</protein>
<dbReference type="Gene3D" id="1.10.10.800">
    <property type="match status" value="1"/>
</dbReference>
<keyword evidence="5" id="KW-1185">Reference proteome</keyword>
<dbReference type="SUPFAM" id="SSF53474">
    <property type="entry name" value="alpha/beta-Hydrolases"/>
    <property type="match status" value="1"/>
</dbReference>
<dbReference type="InterPro" id="IPR000383">
    <property type="entry name" value="Xaa-Pro-like_dom"/>
</dbReference>
<comment type="similarity">
    <text evidence="1">Belongs to the AB hydrolase superfamily.</text>
</comment>
<keyword evidence="2 4" id="KW-0378">Hydrolase</keyword>
<evidence type="ECO:0000313" key="4">
    <source>
        <dbReference type="EMBL" id="GAA1702967.1"/>
    </source>
</evidence>